<keyword evidence="16" id="KW-1185">Reference proteome</keyword>
<gene>
    <name evidence="15" type="ORF">AKO1_014723</name>
</gene>
<dbReference type="PANTHER" id="PTHR11035">
    <property type="entry name" value="VERY-LONG-CHAIN (3R)-3-HYDROXYACYL-COA DEHYDRATASE"/>
    <property type="match status" value="1"/>
</dbReference>
<organism evidence="15 16">
    <name type="scientific">Acrasis kona</name>
    <dbReference type="NCBI Taxonomy" id="1008807"/>
    <lineage>
        <taxon>Eukaryota</taxon>
        <taxon>Discoba</taxon>
        <taxon>Heterolobosea</taxon>
        <taxon>Tetramitia</taxon>
        <taxon>Eutetramitia</taxon>
        <taxon>Acrasidae</taxon>
        <taxon>Acrasis</taxon>
    </lineage>
</organism>
<evidence type="ECO:0000256" key="13">
    <source>
        <dbReference type="ARBA" id="ARBA00036671"/>
    </source>
</evidence>
<dbReference type="GO" id="GO:0030497">
    <property type="term" value="P:fatty acid elongation"/>
    <property type="evidence" value="ECO:0007669"/>
    <property type="project" value="TreeGrafter"/>
</dbReference>
<comment type="similarity">
    <text evidence="3">Belongs to the very long-chain fatty acids dehydratase HACD family.</text>
</comment>
<comment type="caution">
    <text evidence="15">The sequence shown here is derived from an EMBL/GenBank/DDBJ whole genome shotgun (WGS) entry which is preliminary data.</text>
</comment>
<keyword evidence="10 14" id="KW-0472">Membrane</keyword>
<comment type="catalytic activity">
    <reaction evidence="13">
        <text>a very-long-chain (3R)-3-hydroxyacyl-CoA = a very-long-chain (2E)-enoyl-CoA + H2O</text>
        <dbReference type="Rhea" id="RHEA:45812"/>
        <dbReference type="ChEBI" id="CHEBI:15377"/>
        <dbReference type="ChEBI" id="CHEBI:83728"/>
        <dbReference type="ChEBI" id="CHEBI:85440"/>
        <dbReference type="EC" id="4.2.1.134"/>
    </reaction>
</comment>
<evidence type="ECO:0000256" key="9">
    <source>
        <dbReference type="ARBA" id="ARBA00023098"/>
    </source>
</evidence>
<evidence type="ECO:0000256" key="4">
    <source>
        <dbReference type="ARBA" id="ARBA00013122"/>
    </source>
</evidence>
<evidence type="ECO:0000256" key="12">
    <source>
        <dbReference type="ARBA" id="ARBA00023239"/>
    </source>
</evidence>
<keyword evidence="5" id="KW-0444">Lipid biosynthesis</keyword>
<evidence type="ECO:0000256" key="3">
    <source>
        <dbReference type="ARBA" id="ARBA00007811"/>
    </source>
</evidence>
<dbReference type="GO" id="GO:0030148">
    <property type="term" value="P:sphingolipid biosynthetic process"/>
    <property type="evidence" value="ECO:0007669"/>
    <property type="project" value="TreeGrafter"/>
</dbReference>
<dbReference type="Proteomes" id="UP001431209">
    <property type="component" value="Unassembled WGS sequence"/>
</dbReference>
<evidence type="ECO:0000256" key="1">
    <source>
        <dbReference type="ARBA" id="ARBA00004141"/>
    </source>
</evidence>
<dbReference type="PANTHER" id="PTHR11035:SF3">
    <property type="entry name" value="VERY-LONG-CHAIN (3R)-3-HYDROXYACYL-COA DEHYDRATASE"/>
    <property type="match status" value="1"/>
</dbReference>
<dbReference type="GO" id="GO:0005789">
    <property type="term" value="C:endoplasmic reticulum membrane"/>
    <property type="evidence" value="ECO:0007669"/>
    <property type="project" value="TreeGrafter"/>
</dbReference>
<feature type="transmembrane region" description="Helical" evidence="14">
    <location>
        <begin position="201"/>
        <end position="221"/>
    </location>
</feature>
<dbReference type="Pfam" id="PF04387">
    <property type="entry name" value="PTPLA"/>
    <property type="match status" value="1"/>
</dbReference>
<name>A0AAW2Z392_9EUKA</name>
<dbReference type="EC" id="4.2.1.134" evidence="4"/>
<evidence type="ECO:0000256" key="2">
    <source>
        <dbReference type="ARBA" id="ARBA00005194"/>
    </source>
</evidence>
<keyword evidence="7" id="KW-0276">Fatty acid metabolism</keyword>
<evidence type="ECO:0000256" key="11">
    <source>
        <dbReference type="ARBA" id="ARBA00023160"/>
    </source>
</evidence>
<evidence type="ECO:0000256" key="7">
    <source>
        <dbReference type="ARBA" id="ARBA00022832"/>
    </source>
</evidence>
<keyword evidence="9" id="KW-0443">Lipid metabolism</keyword>
<keyword evidence="6 14" id="KW-0812">Transmembrane</keyword>
<dbReference type="EMBL" id="JAOPGA020000962">
    <property type="protein sequence ID" value="KAL0483458.1"/>
    <property type="molecule type" value="Genomic_DNA"/>
</dbReference>
<dbReference type="GO" id="GO:0102158">
    <property type="term" value="F:very-long-chain (3R)-3-hydroxyacyl-CoA dehydratase activity"/>
    <property type="evidence" value="ECO:0007669"/>
    <property type="project" value="UniProtKB-EC"/>
</dbReference>
<comment type="subcellular location">
    <subcellularLocation>
        <location evidence="1">Membrane</location>
        <topology evidence="1">Multi-pass membrane protein</topology>
    </subcellularLocation>
</comment>
<keyword evidence="8 14" id="KW-1133">Transmembrane helix</keyword>
<evidence type="ECO:0000256" key="14">
    <source>
        <dbReference type="SAM" id="Phobius"/>
    </source>
</evidence>
<reference evidence="15 16" key="1">
    <citation type="submission" date="2024-03" db="EMBL/GenBank/DDBJ databases">
        <title>The Acrasis kona genome and developmental transcriptomes reveal deep origins of eukaryotic multicellular pathways.</title>
        <authorList>
            <person name="Sheikh S."/>
            <person name="Fu C.-J."/>
            <person name="Brown M.W."/>
            <person name="Baldauf S.L."/>
        </authorList>
    </citation>
    <scope>NUCLEOTIDE SEQUENCE [LARGE SCALE GENOMIC DNA]</scope>
    <source>
        <strain evidence="15 16">ATCC MYA-3509</strain>
    </source>
</reference>
<feature type="transmembrane region" description="Helical" evidence="14">
    <location>
        <begin position="161"/>
        <end position="181"/>
    </location>
</feature>
<evidence type="ECO:0000313" key="15">
    <source>
        <dbReference type="EMBL" id="KAL0483458.1"/>
    </source>
</evidence>
<protein>
    <recommendedName>
        <fullName evidence="4">very-long-chain (3R)-3-hydroxyacyl-CoA dehydratase</fullName>
        <ecNumber evidence="4">4.2.1.134</ecNumber>
    </recommendedName>
</protein>
<accession>A0AAW2Z392</accession>
<evidence type="ECO:0000256" key="8">
    <source>
        <dbReference type="ARBA" id="ARBA00022989"/>
    </source>
</evidence>
<keyword evidence="12" id="KW-0456">Lyase</keyword>
<dbReference type="GO" id="GO:0042761">
    <property type="term" value="P:very long-chain fatty acid biosynthetic process"/>
    <property type="evidence" value="ECO:0007669"/>
    <property type="project" value="TreeGrafter"/>
</dbReference>
<evidence type="ECO:0000256" key="10">
    <source>
        <dbReference type="ARBA" id="ARBA00023136"/>
    </source>
</evidence>
<dbReference type="AlphaFoldDB" id="A0AAW2Z392"/>
<feature type="transmembrane region" description="Helical" evidence="14">
    <location>
        <begin position="20"/>
        <end position="43"/>
    </location>
</feature>
<evidence type="ECO:0000256" key="5">
    <source>
        <dbReference type="ARBA" id="ARBA00022516"/>
    </source>
</evidence>
<sequence>MSATASGRPVRVRKPNGPVVNAYLFLYNATVCFGWGYVLYLTIKHYVDGGKPIELWPKIEYWLKLSQTLALLEIVHSILGFVTSPIGSTVMQVASRIYILWGVLNLENETHYTNNQAIAITTLMFAWCPTEVIRYSFYALKIYEVCPYFLLWLRYTTFYPLYPLGVGSELACLFFRLPYIYESRPYSLTLPNKFNWSFDSLYIVPLVGLAYVYGFPLLYTYMIKQRKKNLGPAVADKVSGDIFAEMKKTK</sequence>
<evidence type="ECO:0000256" key="6">
    <source>
        <dbReference type="ARBA" id="ARBA00022692"/>
    </source>
</evidence>
<keyword evidence="11" id="KW-0275">Fatty acid biosynthesis</keyword>
<dbReference type="InterPro" id="IPR007482">
    <property type="entry name" value="Tyr_Pase-like_PTPLA"/>
</dbReference>
<evidence type="ECO:0000313" key="16">
    <source>
        <dbReference type="Proteomes" id="UP001431209"/>
    </source>
</evidence>
<proteinExistence type="inferred from homology"/>
<comment type="pathway">
    <text evidence="2">Lipid metabolism; fatty acid biosynthesis.</text>
</comment>